<dbReference type="EMBL" id="CM000880">
    <property type="protein sequence ID" value="PNT75401.1"/>
    <property type="molecule type" value="Genomic_DNA"/>
</dbReference>
<dbReference type="EnsemblPlants" id="PNT75402">
    <property type="protein sequence ID" value="PNT75402"/>
    <property type="gene ID" value="BRADI_1g31695v3"/>
</dbReference>
<evidence type="ECO:0000313" key="2">
    <source>
        <dbReference type="EMBL" id="PNT75401.1"/>
    </source>
</evidence>
<reference evidence="3" key="3">
    <citation type="submission" date="2018-08" db="UniProtKB">
        <authorList>
            <consortium name="EnsemblPlants"/>
        </authorList>
    </citation>
    <scope>IDENTIFICATION</scope>
    <source>
        <strain evidence="3">cv. Bd21</strain>
    </source>
</reference>
<dbReference type="Gramene" id="PNT75402">
    <property type="protein sequence ID" value="PNT75402"/>
    <property type="gene ID" value="BRADI_1g31695v3"/>
</dbReference>
<feature type="region of interest" description="Disordered" evidence="1">
    <location>
        <begin position="51"/>
        <end position="153"/>
    </location>
</feature>
<protein>
    <submittedName>
        <fullName evidence="2 3">Uncharacterized protein</fullName>
    </submittedName>
</protein>
<proteinExistence type="predicted"/>
<organism evidence="2">
    <name type="scientific">Brachypodium distachyon</name>
    <name type="common">Purple false brome</name>
    <name type="synonym">Trachynia distachya</name>
    <dbReference type="NCBI Taxonomy" id="15368"/>
    <lineage>
        <taxon>Eukaryota</taxon>
        <taxon>Viridiplantae</taxon>
        <taxon>Streptophyta</taxon>
        <taxon>Embryophyta</taxon>
        <taxon>Tracheophyta</taxon>
        <taxon>Spermatophyta</taxon>
        <taxon>Magnoliopsida</taxon>
        <taxon>Liliopsida</taxon>
        <taxon>Poales</taxon>
        <taxon>Poaceae</taxon>
        <taxon>BOP clade</taxon>
        <taxon>Pooideae</taxon>
        <taxon>Stipodae</taxon>
        <taxon>Brachypodieae</taxon>
        <taxon>Brachypodium</taxon>
    </lineage>
</organism>
<evidence type="ECO:0000313" key="3">
    <source>
        <dbReference type="EnsemblPlants" id="PNT75400"/>
    </source>
</evidence>
<gene>
    <name evidence="2" type="ORF">BRADI_1g31695v3</name>
</gene>
<dbReference type="EnsemblPlants" id="PNT75401">
    <property type="protein sequence ID" value="PNT75401"/>
    <property type="gene ID" value="BRADI_1g31695v3"/>
</dbReference>
<dbReference type="EnsemblPlants" id="PNT75400">
    <property type="protein sequence ID" value="PNT75400"/>
    <property type="gene ID" value="BRADI_1g31695v3"/>
</dbReference>
<name>A0A2K2DMA0_BRADI</name>
<dbReference type="InParanoid" id="A0A2K2DMA0"/>
<dbReference type="AlphaFoldDB" id="A0A2K2DMA0"/>
<dbReference type="EMBL" id="CM000880">
    <property type="protein sequence ID" value="PNT75400.1"/>
    <property type="molecule type" value="Genomic_DNA"/>
</dbReference>
<reference evidence="2 3" key="1">
    <citation type="journal article" date="2010" name="Nature">
        <title>Genome sequencing and analysis of the model grass Brachypodium distachyon.</title>
        <authorList>
            <consortium name="International Brachypodium Initiative"/>
        </authorList>
    </citation>
    <scope>NUCLEOTIDE SEQUENCE [LARGE SCALE GENOMIC DNA]</scope>
    <source>
        <strain evidence="2 3">Bd21</strain>
    </source>
</reference>
<dbReference type="Gramene" id="PNT75401">
    <property type="protein sequence ID" value="PNT75401"/>
    <property type="gene ID" value="BRADI_1g31695v3"/>
</dbReference>
<feature type="compositionally biased region" description="Basic and acidic residues" evidence="1">
    <location>
        <begin position="141"/>
        <end position="153"/>
    </location>
</feature>
<evidence type="ECO:0000256" key="1">
    <source>
        <dbReference type="SAM" id="MobiDB-lite"/>
    </source>
</evidence>
<keyword evidence="4" id="KW-1185">Reference proteome</keyword>
<evidence type="ECO:0000313" key="4">
    <source>
        <dbReference type="Proteomes" id="UP000008810"/>
    </source>
</evidence>
<accession>A0A2K2DMA0</accession>
<sequence>MADHLLDLMRGWRTTATFWITVGIADNDCRMDLAWSRYAWSGQGANCSEKAVMSRQRKEREVGGEKGGGWGGVAREEGGCGGGGNGAGKEAHLESHLANLPERRRRARPEGPRLRHGGARPARWPHFSRSPLATSSPVGSARERGGAREFDMR</sequence>
<reference evidence="2" key="2">
    <citation type="submission" date="2017-06" db="EMBL/GenBank/DDBJ databases">
        <title>WGS assembly of Brachypodium distachyon.</title>
        <authorList>
            <consortium name="The International Brachypodium Initiative"/>
            <person name="Lucas S."/>
            <person name="Harmon-Smith M."/>
            <person name="Lail K."/>
            <person name="Tice H."/>
            <person name="Grimwood J."/>
            <person name="Bruce D."/>
            <person name="Barry K."/>
            <person name="Shu S."/>
            <person name="Lindquist E."/>
            <person name="Wang M."/>
            <person name="Pitluck S."/>
            <person name="Vogel J.P."/>
            <person name="Garvin D.F."/>
            <person name="Mockler T.C."/>
            <person name="Schmutz J."/>
            <person name="Rokhsar D."/>
            <person name="Bevan M.W."/>
        </authorList>
    </citation>
    <scope>NUCLEOTIDE SEQUENCE</scope>
    <source>
        <strain evidence="2">Bd21</strain>
    </source>
</reference>
<dbReference type="Proteomes" id="UP000008810">
    <property type="component" value="Chromosome 1"/>
</dbReference>
<dbReference type="EMBL" id="CM000880">
    <property type="protein sequence ID" value="PNT75402.1"/>
    <property type="molecule type" value="Genomic_DNA"/>
</dbReference>
<dbReference type="Gramene" id="PNT75400">
    <property type="protein sequence ID" value="PNT75400"/>
    <property type="gene ID" value="BRADI_1g31695v3"/>
</dbReference>